<dbReference type="EMBL" id="JAAVTX010000008">
    <property type="protein sequence ID" value="NKE48174.1"/>
    <property type="molecule type" value="Genomic_DNA"/>
</dbReference>
<keyword evidence="6 8" id="KW-0808">Transferase</keyword>
<dbReference type="HAMAP" id="MF_00484">
    <property type="entry name" value="Glycogen_synth"/>
    <property type="match status" value="1"/>
</dbReference>
<evidence type="ECO:0000313" key="12">
    <source>
        <dbReference type="Proteomes" id="UP000765160"/>
    </source>
</evidence>
<evidence type="ECO:0000256" key="7">
    <source>
        <dbReference type="ARBA" id="ARBA00023056"/>
    </source>
</evidence>
<dbReference type="Proteomes" id="UP000765160">
    <property type="component" value="Unassembled WGS sequence"/>
</dbReference>
<evidence type="ECO:0000256" key="4">
    <source>
        <dbReference type="ARBA" id="ARBA00010281"/>
    </source>
</evidence>
<dbReference type="Pfam" id="PF08323">
    <property type="entry name" value="Glyco_transf_5"/>
    <property type="match status" value="1"/>
</dbReference>
<evidence type="ECO:0000256" key="6">
    <source>
        <dbReference type="ARBA" id="ARBA00022679"/>
    </source>
</evidence>
<dbReference type="NCBIfam" id="NF001899">
    <property type="entry name" value="PRK00654.1-2"/>
    <property type="match status" value="1"/>
</dbReference>
<sequence>MSLRVLSVASECVPLVKTGGLADVVGALPSALGALGVRVTTLLPGYPAVMAAMGGGRALRRIDDLFGGPARLQRGEVAGMDIIAIDAPHLFGRTGNPYLSPQGGEWADNGVRFAALGAMASLVATGGIRSLNFDVVHAHDWQAGLAPAYLRYAPKRVPSVFTVHNLAFQGKFPLALFPLLGLPAQALAVEGVEYFGTTGFLKAGLWYADRITTVSPTYAAEIRTPEMGMGLDGLLRGRAGAVSGILNGIDQAAWDPSKDKLLPANFSATQPKPRAINKAALQRRLGLDEDPDALLFGFVGRLTWQKGVDLILGALGTMLGQGAQLAVLGTGDPELEAACRAAAWANPGRVGHEIGYDEALARQIYAGSDVILVPSRFEPCGLAQLCALRYGALPLVAHVGGLSDSVIDANEMALAEGQGTGLHFSPVTREMLEAAVLRTAGLWRDKRVFAKLQANALRCDVSWTRSAARYAALYKDAVAHAR</sequence>
<dbReference type="InterPro" id="IPR011835">
    <property type="entry name" value="GS/SS"/>
</dbReference>
<dbReference type="InterPro" id="IPR001296">
    <property type="entry name" value="Glyco_trans_1"/>
</dbReference>
<gene>
    <name evidence="8 11" type="primary">glgA</name>
    <name evidence="11" type="ORF">HB662_25570</name>
</gene>
<dbReference type="Gene3D" id="3.40.50.2000">
    <property type="entry name" value="Glycogen Phosphorylase B"/>
    <property type="match status" value="2"/>
</dbReference>
<evidence type="ECO:0000313" key="11">
    <source>
        <dbReference type="EMBL" id="NKE48174.1"/>
    </source>
</evidence>
<evidence type="ECO:0000259" key="10">
    <source>
        <dbReference type="Pfam" id="PF08323"/>
    </source>
</evidence>
<evidence type="ECO:0000256" key="8">
    <source>
        <dbReference type="HAMAP-Rule" id="MF_00484"/>
    </source>
</evidence>
<comment type="similarity">
    <text evidence="4 8">Belongs to the glycosyltransferase 1 family. Bacterial/plant glycogen synthase subfamily.</text>
</comment>
<dbReference type="CDD" id="cd03791">
    <property type="entry name" value="GT5_Glycogen_synthase_DULL1-like"/>
    <property type="match status" value="1"/>
</dbReference>
<feature type="domain" description="Glycosyl transferase family 1" evidence="9">
    <location>
        <begin position="290"/>
        <end position="436"/>
    </location>
</feature>
<evidence type="ECO:0000256" key="2">
    <source>
        <dbReference type="ARBA" id="ARBA00002764"/>
    </source>
</evidence>
<comment type="pathway">
    <text evidence="3 8">Glycan biosynthesis; glycogen biosynthesis.</text>
</comment>
<keyword evidence="5 8" id="KW-0328">Glycosyltransferase</keyword>
<dbReference type="PANTHER" id="PTHR45825:SF11">
    <property type="entry name" value="ALPHA AMYLASE DOMAIN-CONTAINING PROTEIN"/>
    <property type="match status" value="1"/>
</dbReference>
<comment type="function">
    <text evidence="2 8">Synthesizes alpha-1,4-glucan chains using ADP-glucose.</text>
</comment>
<dbReference type="InterPro" id="IPR013534">
    <property type="entry name" value="Starch_synth_cat_dom"/>
</dbReference>
<evidence type="ECO:0000256" key="3">
    <source>
        <dbReference type="ARBA" id="ARBA00004964"/>
    </source>
</evidence>
<evidence type="ECO:0000256" key="1">
    <source>
        <dbReference type="ARBA" id="ARBA00001478"/>
    </source>
</evidence>
<comment type="caution">
    <text evidence="11">The sequence shown here is derived from an EMBL/GenBank/DDBJ whole genome shotgun (WGS) entry which is preliminary data.</text>
</comment>
<dbReference type="PANTHER" id="PTHR45825">
    <property type="entry name" value="GRANULE-BOUND STARCH SYNTHASE 1, CHLOROPLASTIC/AMYLOPLASTIC"/>
    <property type="match status" value="1"/>
</dbReference>
<feature type="domain" description="Starch synthase catalytic" evidence="10">
    <location>
        <begin position="4"/>
        <end position="236"/>
    </location>
</feature>
<comment type="catalytic activity">
    <reaction evidence="1 8">
        <text>[(1-&gt;4)-alpha-D-glucosyl](n) + ADP-alpha-D-glucose = [(1-&gt;4)-alpha-D-glucosyl](n+1) + ADP + H(+)</text>
        <dbReference type="Rhea" id="RHEA:18189"/>
        <dbReference type="Rhea" id="RHEA-COMP:9584"/>
        <dbReference type="Rhea" id="RHEA-COMP:9587"/>
        <dbReference type="ChEBI" id="CHEBI:15378"/>
        <dbReference type="ChEBI" id="CHEBI:15444"/>
        <dbReference type="ChEBI" id="CHEBI:57498"/>
        <dbReference type="ChEBI" id="CHEBI:456216"/>
        <dbReference type="EC" id="2.4.1.21"/>
    </reaction>
</comment>
<evidence type="ECO:0000259" key="9">
    <source>
        <dbReference type="Pfam" id="PF00534"/>
    </source>
</evidence>
<dbReference type="SUPFAM" id="SSF53756">
    <property type="entry name" value="UDP-Glycosyltransferase/glycogen phosphorylase"/>
    <property type="match status" value="1"/>
</dbReference>
<dbReference type="GO" id="GO:0009011">
    <property type="term" value="F:alpha-1,4-glucan glucosyltransferase (ADP-glucose donor) activity"/>
    <property type="evidence" value="ECO:0007669"/>
    <property type="project" value="UniProtKB-EC"/>
</dbReference>
<evidence type="ECO:0000256" key="5">
    <source>
        <dbReference type="ARBA" id="ARBA00022676"/>
    </source>
</evidence>
<keyword evidence="12" id="KW-1185">Reference proteome</keyword>
<dbReference type="Pfam" id="PF00534">
    <property type="entry name" value="Glycos_transf_1"/>
    <property type="match status" value="1"/>
</dbReference>
<dbReference type="EC" id="2.4.1.21" evidence="8"/>
<organism evidence="11 12">
    <name type="scientific">Falsiroseomonas frigidaquae</name>
    <dbReference type="NCBI Taxonomy" id="487318"/>
    <lineage>
        <taxon>Bacteria</taxon>
        <taxon>Pseudomonadati</taxon>
        <taxon>Pseudomonadota</taxon>
        <taxon>Alphaproteobacteria</taxon>
        <taxon>Acetobacterales</taxon>
        <taxon>Roseomonadaceae</taxon>
        <taxon>Falsiroseomonas</taxon>
    </lineage>
</organism>
<reference evidence="11 12" key="1">
    <citation type="submission" date="2020-03" db="EMBL/GenBank/DDBJ databases">
        <title>Roseomonas selenitidurans sp. nov. isolated from soil.</title>
        <authorList>
            <person name="Liu H."/>
        </authorList>
    </citation>
    <scope>NUCLEOTIDE SEQUENCE [LARGE SCALE GENOMIC DNA]</scope>
    <source>
        <strain evidence="11 12">JCM 15073</strain>
    </source>
</reference>
<proteinExistence type="inferred from homology"/>
<feature type="binding site" evidence="8">
    <location>
        <position position="17"/>
    </location>
    <ligand>
        <name>ADP-alpha-D-glucose</name>
        <dbReference type="ChEBI" id="CHEBI:57498"/>
    </ligand>
</feature>
<protein>
    <recommendedName>
        <fullName evidence="8">Glycogen synthase</fullName>
        <ecNumber evidence="8">2.4.1.21</ecNumber>
    </recommendedName>
    <alternativeName>
        <fullName evidence="8">Starch [bacterial glycogen] synthase</fullName>
    </alternativeName>
</protein>
<keyword evidence="7 8" id="KW-0320">Glycogen biosynthesis</keyword>
<name>A0ABX1F726_9PROT</name>
<dbReference type="NCBIfam" id="TIGR02095">
    <property type="entry name" value="glgA"/>
    <property type="match status" value="1"/>
</dbReference>
<accession>A0ABX1F726</accession>